<dbReference type="EC" id="3.4.24.-" evidence="11"/>
<evidence type="ECO:0000256" key="3">
    <source>
        <dbReference type="ARBA" id="ARBA00007931"/>
    </source>
</evidence>
<protein>
    <recommendedName>
        <fullName evidence="11">Zinc metalloprotease</fullName>
        <ecNumber evidence="11">3.4.24.-</ecNumber>
    </recommendedName>
</protein>
<evidence type="ECO:0000256" key="10">
    <source>
        <dbReference type="ARBA" id="ARBA00023136"/>
    </source>
</evidence>
<dbReference type="InterPro" id="IPR041489">
    <property type="entry name" value="PDZ_6"/>
</dbReference>
<evidence type="ECO:0000313" key="13">
    <source>
        <dbReference type="EMBL" id="GGY63508.1"/>
    </source>
</evidence>
<feature type="transmembrane region" description="Helical" evidence="11">
    <location>
        <begin position="6"/>
        <end position="28"/>
    </location>
</feature>
<evidence type="ECO:0000256" key="6">
    <source>
        <dbReference type="ARBA" id="ARBA00022801"/>
    </source>
</evidence>
<dbReference type="NCBIfam" id="TIGR00054">
    <property type="entry name" value="RIP metalloprotease RseP"/>
    <property type="match status" value="1"/>
</dbReference>
<dbReference type="GO" id="GO:0008237">
    <property type="term" value="F:metallopeptidase activity"/>
    <property type="evidence" value="ECO:0007669"/>
    <property type="project" value="UniProtKB-KW"/>
</dbReference>
<keyword evidence="10 11" id="KW-0472">Membrane</keyword>
<dbReference type="Pfam" id="PF02163">
    <property type="entry name" value="Peptidase_M50"/>
    <property type="match status" value="1"/>
</dbReference>
<reference evidence="14" key="1">
    <citation type="journal article" date="2019" name="Int. J. Syst. Evol. Microbiol.">
        <title>The Global Catalogue of Microorganisms (GCM) 10K type strain sequencing project: providing services to taxonomists for standard genome sequencing and annotation.</title>
        <authorList>
            <consortium name="The Broad Institute Genomics Platform"/>
            <consortium name="The Broad Institute Genome Sequencing Center for Infectious Disease"/>
            <person name="Wu L."/>
            <person name="Ma J."/>
        </authorList>
    </citation>
    <scope>NUCLEOTIDE SEQUENCE [LARGE SCALE GENOMIC DNA]</scope>
    <source>
        <strain evidence="14">KCTC 32239</strain>
    </source>
</reference>
<keyword evidence="9 11" id="KW-0482">Metalloprotease</keyword>
<evidence type="ECO:0000256" key="1">
    <source>
        <dbReference type="ARBA" id="ARBA00001947"/>
    </source>
</evidence>
<comment type="caution">
    <text evidence="13">The sequence shown here is derived from an EMBL/GenBank/DDBJ whole genome shotgun (WGS) entry which is preliminary data.</text>
</comment>
<dbReference type="InterPro" id="IPR004387">
    <property type="entry name" value="Pept_M50_Zn"/>
</dbReference>
<keyword evidence="5 11" id="KW-0812">Transmembrane</keyword>
<feature type="domain" description="PDZ" evidence="12">
    <location>
        <begin position="211"/>
        <end position="278"/>
    </location>
</feature>
<comment type="similarity">
    <text evidence="3 11">Belongs to the peptidase M50B family.</text>
</comment>
<evidence type="ECO:0000256" key="5">
    <source>
        <dbReference type="ARBA" id="ARBA00022692"/>
    </source>
</evidence>
<evidence type="ECO:0000256" key="8">
    <source>
        <dbReference type="ARBA" id="ARBA00022989"/>
    </source>
</evidence>
<keyword evidence="8 11" id="KW-1133">Transmembrane helix</keyword>
<comment type="subcellular location">
    <subcellularLocation>
        <location evidence="2">Membrane</location>
        <topology evidence="2">Multi-pass membrane protein</topology>
    </subcellularLocation>
</comment>
<dbReference type="SUPFAM" id="SSF50156">
    <property type="entry name" value="PDZ domain-like"/>
    <property type="match status" value="2"/>
</dbReference>
<evidence type="ECO:0000256" key="9">
    <source>
        <dbReference type="ARBA" id="ARBA00023049"/>
    </source>
</evidence>
<keyword evidence="6 11" id="KW-0378">Hydrolase</keyword>
<evidence type="ECO:0000259" key="12">
    <source>
        <dbReference type="SMART" id="SM00228"/>
    </source>
</evidence>
<accession>A0ABQ3APA3</accession>
<keyword evidence="7 11" id="KW-0862">Zinc</keyword>
<dbReference type="Proteomes" id="UP000619761">
    <property type="component" value="Unassembled WGS sequence"/>
</dbReference>
<name>A0ABQ3APA3_9GAMM</name>
<feature type="transmembrane region" description="Helical" evidence="11">
    <location>
        <begin position="426"/>
        <end position="445"/>
    </location>
</feature>
<dbReference type="InterPro" id="IPR001478">
    <property type="entry name" value="PDZ"/>
</dbReference>
<evidence type="ECO:0000256" key="7">
    <source>
        <dbReference type="ARBA" id="ARBA00022833"/>
    </source>
</evidence>
<feature type="domain" description="PDZ" evidence="12">
    <location>
        <begin position="114"/>
        <end position="186"/>
    </location>
</feature>
<dbReference type="RefSeq" id="WP_189415604.1">
    <property type="nucleotide sequence ID" value="NZ_BMYZ01000001.1"/>
</dbReference>
<dbReference type="InterPro" id="IPR036034">
    <property type="entry name" value="PDZ_sf"/>
</dbReference>
<keyword evidence="14" id="KW-1185">Reference proteome</keyword>
<evidence type="ECO:0000313" key="14">
    <source>
        <dbReference type="Proteomes" id="UP000619761"/>
    </source>
</evidence>
<sequence length="451" mass="49099">MDLLNTIASFLVAIIVLVTVHEFGHFYVARLCGVRVLRFSLGFGKVLWRKYDKQGTEFSLSALPLGGYVKMLDEREGEVPPELLSQAFNRKSVGQRMAIVVAGPVANFILAILLFWGLLLGGERGLVPIIGAVEPKSIAAKAGLEVGQEILSVDGEETPTEQSVARHLISRLGESGEMQFNVRYPDSNLTYEIVIPLDNWMQDAKDPEPFAGLGIDLGPVKPIVGDVLPNTPADRAGFKAEDKIVRVNDLPVKDWRDFQNLVRPRINQPVTVDIERKSANGATDKLTLSVTPESFTEKGVSYGRVGMAPKPLSEEFVRHYEYSVGGALVAGVKRTWDTSGFVLLSVKKLILGEISTKNLSGPISIAKVAGSSAQIGLKSFIGFLALLSVFLGVFNLLPIPVLDGGHLLYLSVELIKGKPVSEKVQVLAYQFGLVVVIGLSMLAMYNDIMRL</sequence>
<keyword evidence="4" id="KW-0645">Protease</keyword>
<evidence type="ECO:0000256" key="11">
    <source>
        <dbReference type="RuleBase" id="RU362031"/>
    </source>
</evidence>
<dbReference type="SMART" id="SM00228">
    <property type="entry name" value="PDZ"/>
    <property type="match status" value="2"/>
</dbReference>
<organism evidence="13 14">
    <name type="scientific">Cellvibrio zantedeschiae</name>
    <dbReference type="NCBI Taxonomy" id="1237077"/>
    <lineage>
        <taxon>Bacteria</taxon>
        <taxon>Pseudomonadati</taxon>
        <taxon>Pseudomonadota</taxon>
        <taxon>Gammaproteobacteria</taxon>
        <taxon>Cellvibrionales</taxon>
        <taxon>Cellvibrionaceae</taxon>
        <taxon>Cellvibrio</taxon>
    </lineage>
</organism>
<evidence type="ECO:0000256" key="2">
    <source>
        <dbReference type="ARBA" id="ARBA00004141"/>
    </source>
</evidence>
<feature type="transmembrane region" description="Helical" evidence="11">
    <location>
        <begin position="380"/>
        <end position="405"/>
    </location>
</feature>
<keyword evidence="11" id="KW-0479">Metal-binding</keyword>
<feature type="transmembrane region" description="Helical" evidence="11">
    <location>
        <begin position="98"/>
        <end position="119"/>
    </location>
</feature>
<dbReference type="InterPro" id="IPR008915">
    <property type="entry name" value="Peptidase_M50"/>
</dbReference>
<dbReference type="CDD" id="cd06163">
    <property type="entry name" value="S2P-M50_PDZ_RseP-like"/>
    <property type="match status" value="2"/>
</dbReference>
<dbReference type="CDD" id="cd23081">
    <property type="entry name" value="cpPDZ_EcRseP-like"/>
    <property type="match status" value="1"/>
</dbReference>
<dbReference type="PANTHER" id="PTHR42837">
    <property type="entry name" value="REGULATOR OF SIGMA-E PROTEASE RSEP"/>
    <property type="match status" value="1"/>
</dbReference>
<proteinExistence type="inferred from homology"/>
<dbReference type="EMBL" id="BMYZ01000001">
    <property type="protein sequence ID" value="GGY63508.1"/>
    <property type="molecule type" value="Genomic_DNA"/>
</dbReference>
<gene>
    <name evidence="13" type="ORF">GCM10011613_04020</name>
</gene>
<evidence type="ECO:0000256" key="4">
    <source>
        <dbReference type="ARBA" id="ARBA00022670"/>
    </source>
</evidence>
<comment type="cofactor">
    <cofactor evidence="1 11">
        <name>Zn(2+)</name>
        <dbReference type="ChEBI" id="CHEBI:29105"/>
    </cofactor>
</comment>
<dbReference type="PANTHER" id="PTHR42837:SF2">
    <property type="entry name" value="MEMBRANE METALLOPROTEASE ARASP2, CHLOROPLASTIC-RELATED"/>
    <property type="match status" value="1"/>
</dbReference>
<dbReference type="Pfam" id="PF17820">
    <property type="entry name" value="PDZ_6"/>
    <property type="match status" value="2"/>
</dbReference>
<dbReference type="Gene3D" id="2.30.42.10">
    <property type="match status" value="2"/>
</dbReference>